<comment type="caution">
    <text evidence="1">The sequence shown here is derived from an EMBL/GenBank/DDBJ whole genome shotgun (WGS) entry which is preliminary data.</text>
</comment>
<dbReference type="SUPFAM" id="SSF48403">
    <property type="entry name" value="Ankyrin repeat"/>
    <property type="match status" value="1"/>
</dbReference>
<sequence>MTVMTLSTLERIKGPLSVLEHLIELGTDLHAKHETGWTYLYFDWRERYVRKGREFAIHLFRFNISDGGPGGVDRWTSLFVPCRNGSDAIVEILLEHSVDVNDVTNDGFSHYCH</sequence>
<gene>
    <name evidence="1" type="ORF">EMCG_03734</name>
</gene>
<accession>A0A0G2HVB2</accession>
<dbReference type="EMBL" id="LCZI01001248">
    <property type="protein sequence ID" value="KKZ61705.1"/>
    <property type="molecule type" value="Genomic_DNA"/>
</dbReference>
<protein>
    <submittedName>
        <fullName evidence="1">Uncharacterized protein</fullName>
    </submittedName>
</protein>
<evidence type="ECO:0000313" key="2">
    <source>
        <dbReference type="Proteomes" id="UP000034164"/>
    </source>
</evidence>
<dbReference type="AlphaFoldDB" id="A0A0G2HVB2"/>
<proteinExistence type="predicted"/>
<dbReference type="InterPro" id="IPR002110">
    <property type="entry name" value="Ankyrin_rpt"/>
</dbReference>
<evidence type="ECO:0000313" key="1">
    <source>
        <dbReference type="EMBL" id="KKZ61705.1"/>
    </source>
</evidence>
<name>A0A0G2HVB2_9EURO</name>
<dbReference type="InterPro" id="IPR036770">
    <property type="entry name" value="Ankyrin_rpt-contain_sf"/>
</dbReference>
<dbReference type="Gene3D" id="1.25.40.20">
    <property type="entry name" value="Ankyrin repeat-containing domain"/>
    <property type="match status" value="1"/>
</dbReference>
<dbReference type="VEuPathDB" id="FungiDB:EMCG_03734"/>
<reference evidence="2" key="1">
    <citation type="journal article" date="2015" name="PLoS Genet.">
        <title>The dynamic genome and transcriptome of the human fungal pathogen Blastomyces and close relative Emmonsia.</title>
        <authorList>
            <person name="Munoz J.F."/>
            <person name="Gauthier G.M."/>
            <person name="Desjardins C.A."/>
            <person name="Gallo J.E."/>
            <person name="Holder J."/>
            <person name="Sullivan T.D."/>
            <person name="Marty A.J."/>
            <person name="Carmen J.C."/>
            <person name="Chen Z."/>
            <person name="Ding L."/>
            <person name="Gujja S."/>
            <person name="Magrini V."/>
            <person name="Misas E."/>
            <person name="Mitreva M."/>
            <person name="Priest M."/>
            <person name="Saif S."/>
            <person name="Whiston E.A."/>
            <person name="Young S."/>
            <person name="Zeng Q."/>
            <person name="Goldman W.E."/>
            <person name="Mardis E.R."/>
            <person name="Taylor J.W."/>
            <person name="McEwen J.G."/>
            <person name="Clay O.K."/>
            <person name="Klein B.S."/>
            <person name="Cuomo C.A."/>
        </authorList>
    </citation>
    <scope>NUCLEOTIDE SEQUENCE [LARGE SCALE GENOMIC DNA]</scope>
    <source>
        <strain evidence="2">UAMH 3008</strain>
    </source>
</reference>
<organism evidence="1 2">
    <name type="scientific">[Emmonsia] crescens</name>
    <dbReference type="NCBI Taxonomy" id="73230"/>
    <lineage>
        <taxon>Eukaryota</taxon>
        <taxon>Fungi</taxon>
        <taxon>Dikarya</taxon>
        <taxon>Ascomycota</taxon>
        <taxon>Pezizomycotina</taxon>
        <taxon>Eurotiomycetes</taxon>
        <taxon>Eurotiomycetidae</taxon>
        <taxon>Onygenales</taxon>
        <taxon>Ajellomycetaceae</taxon>
        <taxon>Emergomyces</taxon>
    </lineage>
</organism>
<dbReference type="Proteomes" id="UP000034164">
    <property type="component" value="Unassembled WGS sequence"/>
</dbReference>
<dbReference type="Pfam" id="PF00023">
    <property type="entry name" value="Ank"/>
    <property type="match status" value="1"/>
</dbReference>
<dbReference type="OrthoDB" id="4178675at2759"/>